<evidence type="ECO:0000256" key="9">
    <source>
        <dbReference type="ARBA" id="ARBA00023136"/>
    </source>
</evidence>
<dbReference type="InterPro" id="IPR028994">
    <property type="entry name" value="Integrin_alpha_N"/>
</dbReference>
<evidence type="ECO:0000256" key="3">
    <source>
        <dbReference type="ARBA" id="ARBA00022692"/>
    </source>
</evidence>
<dbReference type="SUPFAM" id="SSF69318">
    <property type="entry name" value="Integrin alpha N-terminal domain"/>
    <property type="match status" value="1"/>
</dbReference>
<dbReference type="GO" id="GO:0007229">
    <property type="term" value="P:integrin-mediated signaling pathway"/>
    <property type="evidence" value="ECO:0007669"/>
    <property type="project" value="UniProtKB-KW"/>
</dbReference>
<feature type="domain" description="Integrin alpha second immunoglobulin-like" evidence="14">
    <location>
        <begin position="203"/>
        <end position="265"/>
    </location>
</feature>
<dbReference type="GO" id="GO:0008305">
    <property type="term" value="C:integrin complex"/>
    <property type="evidence" value="ECO:0007669"/>
    <property type="project" value="InterPro"/>
</dbReference>
<dbReference type="InterPro" id="IPR013517">
    <property type="entry name" value="FG-GAP"/>
</dbReference>
<sequence>IIYGRKLSYNPLGADLRTFGWSLSGGVDLDSNGYPDLLVGAFGSDAAILLRSKPVIVANALIDEKSLEPIDKEKPKDCGQLYGTTKVTVDKDLILGRFICKLEVLVDKLSGSLRAYFDDGKNSRNFSCQASKNRPFRRDLALFIPETNRDWLNPIKMKFTVNLDASKPAKPFEGSPLINLNDFPVLDSKYSVKNFKIEFDNKCGPDRRCQADLKLNCTLPGLALYADYDKFLKDAGKDGNIDLKYVVHNDGERAYETLLYVIFDENWVERPQIIKG</sequence>
<evidence type="ECO:0000256" key="8">
    <source>
        <dbReference type="ARBA" id="ARBA00023037"/>
    </source>
</evidence>
<feature type="repeat" description="FG-GAP" evidence="12">
    <location>
        <begin position="5"/>
        <end position="67"/>
    </location>
</feature>
<proteinExistence type="inferred from homology"/>
<dbReference type="Gene3D" id="2.60.40.1510">
    <property type="entry name" value="ntegrin, alpha v. Chain A, domain 3"/>
    <property type="match status" value="1"/>
</dbReference>
<evidence type="ECO:0000256" key="11">
    <source>
        <dbReference type="ARBA" id="ARBA00023180"/>
    </source>
</evidence>
<evidence type="ECO:0000256" key="13">
    <source>
        <dbReference type="RuleBase" id="RU003762"/>
    </source>
</evidence>
<dbReference type="InterPro" id="IPR000413">
    <property type="entry name" value="Integrin_alpha"/>
</dbReference>
<dbReference type="PROSITE" id="PS51470">
    <property type="entry name" value="FG_GAP"/>
    <property type="match status" value="1"/>
</dbReference>
<dbReference type="GO" id="GO:0005178">
    <property type="term" value="F:integrin binding"/>
    <property type="evidence" value="ECO:0007669"/>
    <property type="project" value="TreeGrafter"/>
</dbReference>
<reference evidence="16" key="1">
    <citation type="submission" date="2022-11" db="UniProtKB">
        <authorList>
            <consortium name="WormBaseParasite"/>
        </authorList>
    </citation>
    <scope>IDENTIFICATION</scope>
</reference>
<dbReference type="InterPro" id="IPR048285">
    <property type="entry name" value="Integrin_alpha_Ig-like_2"/>
</dbReference>
<dbReference type="Proteomes" id="UP000887565">
    <property type="component" value="Unplaced"/>
</dbReference>
<dbReference type="PRINTS" id="PR01185">
    <property type="entry name" value="INTEGRINA"/>
</dbReference>
<evidence type="ECO:0000256" key="1">
    <source>
        <dbReference type="ARBA" id="ARBA00004479"/>
    </source>
</evidence>
<dbReference type="PANTHER" id="PTHR23220">
    <property type="entry name" value="INTEGRIN ALPHA"/>
    <property type="match status" value="1"/>
</dbReference>
<dbReference type="WBParaSite" id="nRc.2.0.1.t17308-RA">
    <property type="protein sequence ID" value="nRc.2.0.1.t17308-RA"/>
    <property type="gene ID" value="nRc.2.0.1.g17308"/>
</dbReference>
<keyword evidence="6 13" id="KW-0130">Cell adhesion</keyword>
<protein>
    <submittedName>
        <fullName evidence="16">Integrin alpha-2 domain-containing protein</fullName>
    </submittedName>
</protein>
<comment type="subcellular location">
    <subcellularLocation>
        <location evidence="1 13">Membrane</location>
        <topology evidence="1 13">Single-pass type I membrane protein</topology>
    </subcellularLocation>
</comment>
<evidence type="ECO:0000256" key="10">
    <source>
        <dbReference type="ARBA" id="ARBA00023170"/>
    </source>
</evidence>
<keyword evidence="8 13" id="KW-0401">Integrin</keyword>
<dbReference type="InterPro" id="IPR013519">
    <property type="entry name" value="Int_alpha_beta-p"/>
</dbReference>
<dbReference type="GO" id="GO:0009897">
    <property type="term" value="C:external side of plasma membrane"/>
    <property type="evidence" value="ECO:0007669"/>
    <property type="project" value="TreeGrafter"/>
</dbReference>
<dbReference type="GO" id="GO:0033627">
    <property type="term" value="P:cell adhesion mediated by integrin"/>
    <property type="evidence" value="ECO:0007669"/>
    <property type="project" value="TreeGrafter"/>
</dbReference>
<organism evidence="15 16">
    <name type="scientific">Romanomermis culicivorax</name>
    <name type="common">Nematode worm</name>
    <dbReference type="NCBI Taxonomy" id="13658"/>
    <lineage>
        <taxon>Eukaryota</taxon>
        <taxon>Metazoa</taxon>
        <taxon>Ecdysozoa</taxon>
        <taxon>Nematoda</taxon>
        <taxon>Enoplea</taxon>
        <taxon>Dorylaimia</taxon>
        <taxon>Mermithida</taxon>
        <taxon>Mermithoidea</taxon>
        <taxon>Mermithidae</taxon>
        <taxon>Romanomermis</taxon>
    </lineage>
</organism>
<evidence type="ECO:0000256" key="2">
    <source>
        <dbReference type="ARBA" id="ARBA00008054"/>
    </source>
</evidence>
<keyword evidence="9" id="KW-0472">Membrane</keyword>
<evidence type="ECO:0000256" key="7">
    <source>
        <dbReference type="ARBA" id="ARBA00022989"/>
    </source>
</evidence>
<name>A0A915ITE0_ROMCU</name>
<keyword evidence="15" id="KW-1185">Reference proteome</keyword>
<dbReference type="InterPro" id="IPR032695">
    <property type="entry name" value="Integrin_dom_sf"/>
</dbReference>
<dbReference type="Gene3D" id="2.60.40.1460">
    <property type="entry name" value="Integrin domains. Chain A, domain 2"/>
    <property type="match status" value="1"/>
</dbReference>
<evidence type="ECO:0000313" key="16">
    <source>
        <dbReference type="WBParaSite" id="nRc.2.0.1.t17308-RA"/>
    </source>
</evidence>
<dbReference type="AlphaFoldDB" id="A0A915ITE0"/>
<evidence type="ECO:0000313" key="15">
    <source>
        <dbReference type="Proteomes" id="UP000887565"/>
    </source>
</evidence>
<keyword evidence="4" id="KW-0732">Signal</keyword>
<keyword evidence="11" id="KW-0325">Glycoprotein</keyword>
<evidence type="ECO:0000256" key="6">
    <source>
        <dbReference type="ARBA" id="ARBA00022889"/>
    </source>
</evidence>
<keyword evidence="7" id="KW-1133">Transmembrane helix</keyword>
<dbReference type="GO" id="GO:0098609">
    <property type="term" value="P:cell-cell adhesion"/>
    <property type="evidence" value="ECO:0007669"/>
    <property type="project" value="TreeGrafter"/>
</dbReference>
<dbReference type="GO" id="GO:0007160">
    <property type="term" value="P:cell-matrix adhesion"/>
    <property type="evidence" value="ECO:0007669"/>
    <property type="project" value="TreeGrafter"/>
</dbReference>
<evidence type="ECO:0000256" key="4">
    <source>
        <dbReference type="ARBA" id="ARBA00022729"/>
    </source>
</evidence>
<keyword evidence="10 13" id="KW-0675">Receptor</keyword>
<accession>A0A915ITE0</accession>
<dbReference type="PANTHER" id="PTHR23220:SF122">
    <property type="entry name" value="INTEGRIN ALPHA-PS1"/>
    <property type="match status" value="1"/>
</dbReference>
<dbReference type="Pfam" id="PF01839">
    <property type="entry name" value="FG-GAP"/>
    <property type="match status" value="1"/>
</dbReference>
<dbReference type="Pfam" id="PF20805">
    <property type="entry name" value="Integrin_A_Ig_2"/>
    <property type="match status" value="1"/>
</dbReference>
<evidence type="ECO:0000259" key="14">
    <source>
        <dbReference type="Pfam" id="PF20805"/>
    </source>
</evidence>
<comment type="similarity">
    <text evidence="2 13">Belongs to the integrin alpha chain family.</text>
</comment>
<keyword evidence="5" id="KW-0677">Repeat</keyword>
<evidence type="ECO:0000256" key="5">
    <source>
        <dbReference type="ARBA" id="ARBA00022737"/>
    </source>
</evidence>
<dbReference type="SUPFAM" id="SSF69179">
    <property type="entry name" value="Integrin domains"/>
    <property type="match status" value="2"/>
</dbReference>
<keyword evidence="3" id="KW-0812">Transmembrane</keyword>
<evidence type="ECO:0000256" key="12">
    <source>
        <dbReference type="PROSITE-ProRule" id="PRU00803"/>
    </source>
</evidence>
<dbReference type="Gene3D" id="2.130.10.130">
    <property type="entry name" value="Integrin alpha, N-terminal"/>
    <property type="match status" value="1"/>
</dbReference>